<dbReference type="GO" id="GO:0043709">
    <property type="term" value="P:cell adhesion involved in single-species biofilm formation"/>
    <property type="evidence" value="ECO:0007669"/>
    <property type="project" value="TreeGrafter"/>
</dbReference>
<dbReference type="RefSeq" id="WP_069307037.1">
    <property type="nucleotide sequence ID" value="NZ_MCRJ01000056.1"/>
</dbReference>
<comment type="caution">
    <text evidence="4">The sequence shown here is derived from an EMBL/GenBank/DDBJ whole genome shotgun (WGS) entry which is preliminary data.</text>
</comment>
<reference evidence="4 5" key="1">
    <citation type="submission" date="2016-07" db="EMBL/GenBank/DDBJ databases">
        <title>Draft Genome Sequence of Methylobrevis pamukkalensis PK2.</title>
        <authorList>
            <person name="Vasilenko O.V."/>
            <person name="Doronina N.V."/>
            <person name="Shmareva M.N."/>
            <person name="Tarlachkov S.V."/>
            <person name="Mustakhimov I."/>
            <person name="Trotsenko Y.A."/>
        </authorList>
    </citation>
    <scope>NUCLEOTIDE SEQUENCE [LARGE SCALE GENOMIC DNA]</scope>
    <source>
        <strain evidence="4 5">PK2</strain>
    </source>
</reference>
<organism evidence="4 5">
    <name type="scientific">Methylobrevis pamukkalensis</name>
    <dbReference type="NCBI Taxonomy" id="1439726"/>
    <lineage>
        <taxon>Bacteria</taxon>
        <taxon>Pseudomonadati</taxon>
        <taxon>Pseudomonadota</taxon>
        <taxon>Alphaproteobacteria</taxon>
        <taxon>Hyphomicrobiales</taxon>
        <taxon>Pleomorphomonadaceae</taxon>
        <taxon>Methylobrevis</taxon>
    </lineage>
</organism>
<evidence type="ECO:0000259" key="3">
    <source>
        <dbReference type="PROSITE" id="PS50887"/>
    </source>
</evidence>
<keyword evidence="4" id="KW-0808">Transferase</keyword>
<keyword evidence="5" id="KW-1185">Reference proteome</keyword>
<dbReference type="CDD" id="cd01949">
    <property type="entry name" value="GGDEF"/>
    <property type="match status" value="1"/>
</dbReference>
<comment type="catalytic activity">
    <reaction evidence="2">
        <text>2 GTP = 3',3'-c-di-GMP + 2 diphosphate</text>
        <dbReference type="Rhea" id="RHEA:24898"/>
        <dbReference type="ChEBI" id="CHEBI:33019"/>
        <dbReference type="ChEBI" id="CHEBI:37565"/>
        <dbReference type="ChEBI" id="CHEBI:58805"/>
        <dbReference type="EC" id="2.7.7.65"/>
    </reaction>
</comment>
<name>A0A1E3H297_9HYPH</name>
<dbReference type="SMART" id="SM00267">
    <property type="entry name" value="GGDEF"/>
    <property type="match status" value="1"/>
</dbReference>
<keyword evidence="4" id="KW-0548">Nucleotidyltransferase</keyword>
<dbReference type="GO" id="GO:0052621">
    <property type="term" value="F:diguanylate cyclase activity"/>
    <property type="evidence" value="ECO:0007669"/>
    <property type="project" value="UniProtKB-EC"/>
</dbReference>
<evidence type="ECO:0000256" key="1">
    <source>
        <dbReference type="ARBA" id="ARBA00012528"/>
    </source>
</evidence>
<gene>
    <name evidence="4" type="primary">yedQ_1</name>
    <name evidence="4" type="ORF">A6302_02418</name>
</gene>
<dbReference type="NCBIfam" id="TIGR00254">
    <property type="entry name" value="GGDEF"/>
    <property type="match status" value="1"/>
</dbReference>
<dbReference type="PANTHER" id="PTHR45138">
    <property type="entry name" value="REGULATORY COMPONENTS OF SENSORY TRANSDUCTION SYSTEM"/>
    <property type="match status" value="1"/>
</dbReference>
<accession>A0A1E3H297</accession>
<evidence type="ECO:0000256" key="2">
    <source>
        <dbReference type="ARBA" id="ARBA00034247"/>
    </source>
</evidence>
<dbReference type="GO" id="GO:1902201">
    <property type="term" value="P:negative regulation of bacterial-type flagellum-dependent cell motility"/>
    <property type="evidence" value="ECO:0007669"/>
    <property type="project" value="TreeGrafter"/>
</dbReference>
<protein>
    <recommendedName>
        <fullName evidence="1">diguanylate cyclase</fullName>
        <ecNumber evidence="1">2.7.7.65</ecNumber>
    </recommendedName>
</protein>
<dbReference type="Proteomes" id="UP000094622">
    <property type="component" value="Unassembled WGS sequence"/>
</dbReference>
<dbReference type="GO" id="GO:0005886">
    <property type="term" value="C:plasma membrane"/>
    <property type="evidence" value="ECO:0007669"/>
    <property type="project" value="TreeGrafter"/>
</dbReference>
<proteinExistence type="predicted"/>
<dbReference type="Gene3D" id="3.30.70.270">
    <property type="match status" value="1"/>
</dbReference>
<evidence type="ECO:0000313" key="4">
    <source>
        <dbReference type="EMBL" id="ODN70265.1"/>
    </source>
</evidence>
<dbReference type="PROSITE" id="PS50887">
    <property type="entry name" value="GGDEF"/>
    <property type="match status" value="1"/>
</dbReference>
<dbReference type="PANTHER" id="PTHR45138:SF9">
    <property type="entry name" value="DIGUANYLATE CYCLASE DGCM-RELATED"/>
    <property type="match status" value="1"/>
</dbReference>
<evidence type="ECO:0000313" key="5">
    <source>
        <dbReference type="Proteomes" id="UP000094622"/>
    </source>
</evidence>
<sequence>MIDVDRFKSINDRYGHETGDAVLCEVADAIRGTLRGRDIVARLGGEEFGVYLCDIAPGDVDQVAERIRLAIAERKIRVGNRQIAVTASLGVAVAGPDGLTFDDLMRGADGALYAAKSSGRNRVCFAGRLQPA</sequence>
<dbReference type="SUPFAM" id="SSF55073">
    <property type="entry name" value="Nucleotide cyclase"/>
    <property type="match status" value="1"/>
</dbReference>
<dbReference type="InterPro" id="IPR043128">
    <property type="entry name" value="Rev_trsase/Diguanyl_cyclase"/>
</dbReference>
<dbReference type="InterPro" id="IPR000160">
    <property type="entry name" value="GGDEF_dom"/>
</dbReference>
<dbReference type="EC" id="2.7.7.65" evidence="1"/>
<feature type="domain" description="GGDEF" evidence="3">
    <location>
        <begin position="1"/>
        <end position="128"/>
    </location>
</feature>
<dbReference type="AlphaFoldDB" id="A0A1E3H297"/>
<dbReference type="InterPro" id="IPR029787">
    <property type="entry name" value="Nucleotide_cyclase"/>
</dbReference>
<dbReference type="InterPro" id="IPR050469">
    <property type="entry name" value="Diguanylate_Cyclase"/>
</dbReference>
<dbReference type="Pfam" id="PF00990">
    <property type="entry name" value="GGDEF"/>
    <property type="match status" value="1"/>
</dbReference>
<dbReference type="EMBL" id="MCRJ01000056">
    <property type="protein sequence ID" value="ODN70265.1"/>
    <property type="molecule type" value="Genomic_DNA"/>
</dbReference>